<dbReference type="Gene3D" id="2.180.10.10">
    <property type="entry name" value="RHS repeat-associated core"/>
    <property type="match status" value="1"/>
</dbReference>
<dbReference type="PANTHER" id="PTHR32305:SF15">
    <property type="entry name" value="PROTEIN RHSA-RELATED"/>
    <property type="match status" value="1"/>
</dbReference>
<evidence type="ECO:0000313" key="3">
    <source>
        <dbReference type="EMBL" id="EBV4913165.1"/>
    </source>
</evidence>
<reference evidence="3" key="1">
    <citation type="submission" date="2018-06" db="EMBL/GenBank/DDBJ databases">
        <authorList>
            <person name="Ashton P.M."/>
            <person name="Dallman T."/>
            <person name="Nair S."/>
            <person name="De Pinna E."/>
            <person name="Peters T."/>
            <person name="Grant K."/>
        </authorList>
    </citation>
    <scope>NUCLEOTIDE SEQUENCE</scope>
    <source>
        <strain evidence="3">445985</strain>
    </source>
</reference>
<dbReference type="PANTHER" id="PTHR32305">
    <property type="match status" value="1"/>
</dbReference>
<gene>
    <name evidence="3" type="ORF">DO575_23375</name>
</gene>
<evidence type="ECO:0000256" key="1">
    <source>
        <dbReference type="ARBA" id="ARBA00009455"/>
    </source>
</evidence>
<comment type="similarity">
    <text evidence="1">Belongs to the RHS family.</text>
</comment>
<dbReference type="InterPro" id="IPR050708">
    <property type="entry name" value="T6SS_VgrG/RHS"/>
</dbReference>
<sequence>MKYTPQRKIHLYHCDQRGLPLALVTPDNTVAWRGEYDEWGNLSGEENPEHLEQVIRLPGQQYDEESGLYYNRHRYYNPGQGRYITQDPIGLKGGWNFYKYPLNPVNSTDPLGLDSFCVNDLTGSIGGTNWGASAESLMTNLPPEDVPAALHDHATGAGGWNPGAEYVKLWSVDTPVAAGTAITGPALSILKYGKNALTLGEVAMGSATSCAVVATNDYMNNNKAPNKNELVSCSLTGAFGAGKGFIDKTLMKMGFSFLSQGGNIQNAAKSAASTGLEEIIGGAAGKLPYIPKGPFGDYVTDLFSGNAVDAMKNKGDKK</sequence>
<dbReference type="Pfam" id="PF03527">
    <property type="entry name" value="RHS"/>
    <property type="match status" value="1"/>
</dbReference>
<protein>
    <submittedName>
        <fullName evidence="3">RHS repeat protein</fullName>
    </submittedName>
</protein>
<dbReference type="InterPro" id="IPR022385">
    <property type="entry name" value="Rhs_assc_core"/>
</dbReference>
<organism evidence="3">
    <name type="scientific">Salmonella enterica subsp. enterica serovar Kalamu</name>
    <dbReference type="NCBI Taxonomy" id="2564590"/>
    <lineage>
        <taxon>Bacteria</taxon>
        <taxon>Pseudomonadati</taxon>
        <taxon>Pseudomonadota</taxon>
        <taxon>Gammaproteobacteria</taxon>
        <taxon>Enterobacterales</taxon>
        <taxon>Enterobacteriaceae</taxon>
        <taxon>Salmonella</taxon>
    </lineage>
</organism>
<accession>A0A5V8Y8M7</accession>
<comment type="caution">
    <text evidence="3">The sequence shown here is derived from an EMBL/GenBank/DDBJ whole genome shotgun (WGS) entry which is preliminary data.</text>
</comment>
<proteinExistence type="inferred from homology"/>
<dbReference type="AlphaFoldDB" id="A0A5V8Y8M7"/>
<name>A0A5V8Y8M7_SALET</name>
<dbReference type="EMBL" id="AAHFKB010000058">
    <property type="protein sequence ID" value="EBV4913165.1"/>
    <property type="molecule type" value="Genomic_DNA"/>
</dbReference>
<dbReference type="NCBIfam" id="TIGR03696">
    <property type="entry name" value="Rhs_assc_core"/>
    <property type="match status" value="1"/>
</dbReference>
<dbReference type="PRINTS" id="PR00394">
    <property type="entry name" value="RHSPROTEIN"/>
</dbReference>
<evidence type="ECO:0000259" key="2">
    <source>
        <dbReference type="Pfam" id="PF03527"/>
    </source>
</evidence>
<dbReference type="InterPro" id="IPR001826">
    <property type="entry name" value="RHS"/>
</dbReference>
<feature type="domain" description="RHS protein conserved region" evidence="2">
    <location>
        <begin position="9"/>
        <end position="43"/>
    </location>
</feature>